<feature type="compositionally biased region" description="Low complexity" evidence="12">
    <location>
        <begin position="89"/>
        <end position="135"/>
    </location>
</feature>
<reference evidence="14" key="2">
    <citation type="submission" date="2022-10" db="EMBL/GenBank/DDBJ databases">
        <authorList>
            <consortium name="ENA_rothamsted_submissions"/>
            <consortium name="culmorum"/>
            <person name="King R."/>
        </authorList>
    </citation>
    <scope>NUCLEOTIDE SEQUENCE</scope>
</reference>
<protein>
    <recommendedName>
        <fullName evidence="13">EndoU domain-containing protein</fullName>
    </recommendedName>
</protein>
<dbReference type="GO" id="GO:0016829">
    <property type="term" value="F:lyase activity"/>
    <property type="evidence" value="ECO:0007669"/>
    <property type="project" value="UniProtKB-KW"/>
</dbReference>
<evidence type="ECO:0000256" key="4">
    <source>
        <dbReference type="ARBA" id="ARBA00022722"/>
    </source>
</evidence>
<evidence type="ECO:0000256" key="6">
    <source>
        <dbReference type="ARBA" id="ARBA00022759"/>
    </source>
</evidence>
<keyword evidence="4 11" id="KW-0540">Nuclease</keyword>
<dbReference type="PANTHER" id="PTHR12439">
    <property type="entry name" value="PLACENTAL PROTEIN 11-RELATED"/>
    <property type="match status" value="1"/>
</dbReference>
<accession>A0A9N9S6R2</accession>
<evidence type="ECO:0000259" key="13">
    <source>
        <dbReference type="PROSITE" id="PS51959"/>
    </source>
</evidence>
<comment type="cofactor">
    <cofactor evidence="1 11">
        <name>Mn(2+)</name>
        <dbReference type="ChEBI" id="CHEBI:29035"/>
    </cofactor>
</comment>
<evidence type="ECO:0000256" key="8">
    <source>
        <dbReference type="ARBA" id="ARBA00022884"/>
    </source>
</evidence>
<dbReference type="InterPro" id="IPR039787">
    <property type="entry name" value="ENDOU"/>
</dbReference>
<evidence type="ECO:0000256" key="3">
    <source>
        <dbReference type="ARBA" id="ARBA00011245"/>
    </source>
</evidence>
<reference evidence="14" key="1">
    <citation type="submission" date="2022-01" db="EMBL/GenBank/DDBJ databases">
        <authorList>
            <person name="King R."/>
        </authorList>
    </citation>
    <scope>NUCLEOTIDE SEQUENCE</scope>
</reference>
<feature type="compositionally biased region" description="Polar residues" evidence="12">
    <location>
        <begin position="202"/>
        <end position="216"/>
    </location>
</feature>
<dbReference type="EMBL" id="OU895879">
    <property type="protein sequence ID" value="CAG9809733.1"/>
    <property type="molecule type" value="Genomic_DNA"/>
</dbReference>
<feature type="compositionally biased region" description="Low complexity" evidence="12">
    <location>
        <begin position="48"/>
        <end position="57"/>
    </location>
</feature>
<dbReference type="SUPFAM" id="SSF142877">
    <property type="entry name" value="EndoU-like"/>
    <property type="match status" value="1"/>
</dbReference>
<keyword evidence="11" id="KW-0732">Signal</keyword>
<evidence type="ECO:0000256" key="2">
    <source>
        <dbReference type="ARBA" id="ARBA00010168"/>
    </source>
</evidence>
<feature type="region of interest" description="Disordered" evidence="12">
    <location>
        <begin position="31"/>
        <end position="64"/>
    </location>
</feature>
<evidence type="ECO:0000256" key="12">
    <source>
        <dbReference type="SAM" id="MobiDB-lite"/>
    </source>
</evidence>
<dbReference type="OrthoDB" id="430326at2759"/>
<name>A0A9N9S6R2_9DIPT</name>
<keyword evidence="9 11" id="KW-0464">Manganese</keyword>
<dbReference type="GO" id="GO:0046872">
    <property type="term" value="F:metal ion binding"/>
    <property type="evidence" value="ECO:0007669"/>
    <property type="project" value="UniProtKB-UniRule"/>
</dbReference>
<dbReference type="GO" id="GO:0003723">
    <property type="term" value="F:RNA binding"/>
    <property type="evidence" value="ECO:0007669"/>
    <property type="project" value="UniProtKB-UniRule"/>
</dbReference>
<dbReference type="InterPro" id="IPR018998">
    <property type="entry name" value="EndoU_C"/>
</dbReference>
<keyword evidence="7 11" id="KW-0378">Hydrolase</keyword>
<evidence type="ECO:0000256" key="10">
    <source>
        <dbReference type="ARBA" id="ARBA00023239"/>
    </source>
</evidence>
<evidence type="ECO:0000256" key="5">
    <source>
        <dbReference type="ARBA" id="ARBA00022723"/>
    </source>
</evidence>
<evidence type="ECO:0000256" key="7">
    <source>
        <dbReference type="ARBA" id="ARBA00022801"/>
    </source>
</evidence>
<organism evidence="14 15">
    <name type="scientific">Chironomus riparius</name>
    <dbReference type="NCBI Taxonomy" id="315576"/>
    <lineage>
        <taxon>Eukaryota</taxon>
        <taxon>Metazoa</taxon>
        <taxon>Ecdysozoa</taxon>
        <taxon>Arthropoda</taxon>
        <taxon>Hexapoda</taxon>
        <taxon>Insecta</taxon>
        <taxon>Pterygota</taxon>
        <taxon>Neoptera</taxon>
        <taxon>Endopterygota</taxon>
        <taxon>Diptera</taxon>
        <taxon>Nematocera</taxon>
        <taxon>Chironomoidea</taxon>
        <taxon>Chironomidae</taxon>
        <taxon>Chironominae</taxon>
        <taxon>Chironomus</taxon>
    </lineage>
</organism>
<evidence type="ECO:0000313" key="14">
    <source>
        <dbReference type="EMBL" id="CAG9809733.1"/>
    </source>
</evidence>
<keyword evidence="8 11" id="KW-0694">RNA-binding</keyword>
<dbReference type="PANTHER" id="PTHR12439:SF42">
    <property type="entry name" value="ENDORIBONUCLEASE-RELATED"/>
    <property type="match status" value="1"/>
</dbReference>
<keyword evidence="5 11" id="KW-0479">Metal-binding</keyword>
<comment type="subunit">
    <text evidence="3 11">Monomer.</text>
</comment>
<comment type="similarity">
    <text evidence="2 11">Belongs to the ENDOU family.</text>
</comment>
<gene>
    <name evidence="14" type="ORF">CHIRRI_LOCUS12553</name>
</gene>
<evidence type="ECO:0000256" key="11">
    <source>
        <dbReference type="RuleBase" id="RU367085"/>
    </source>
</evidence>
<feature type="domain" description="EndoU" evidence="13">
    <location>
        <begin position="265"/>
        <end position="528"/>
    </location>
</feature>
<dbReference type="Pfam" id="PF09412">
    <property type="entry name" value="XendoU"/>
    <property type="match status" value="1"/>
</dbReference>
<dbReference type="Proteomes" id="UP001153620">
    <property type="component" value="Chromosome 3"/>
</dbReference>
<dbReference type="InterPro" id="IPR037227">
    <property type="entry name" value="EndoU-like"/>
</dbReference>
<feature type="region of interest" description="Disordered" evidence="12">
    <location>
        <begin position="78"/>
        <end position="265"/>
    </location>
</feature>
<dbReference type="GO" id="GO:0004521">
    <property type="term" value="F:RNA endonuclease activity"/>
    <property type="evidence" value="ECO:0007669"/>
    <property type="project" value="UniProtKB-UniRule"/>
</dbReference>
<feature type="compositionally biased region" description="Low complexity" evidence="12">
    <location>
        <begin position="243"/>
        <end position="255"/>
    </location>
</feature>
<evidence type="ECO:0000313" key="15">
    <source>
        <dbReference type="Proteomes" id="UP001153620"/>
    </source>
</evidence>
<dbReference type="GO" id="GO:0016787">
    <property type="term" value="F:hydrolase activity"/>
    <property type="evidence" value="ECO:0007669"/>
    <property type="project" value="UniProtKB-KW"/>
</dbReference>
<evidence type="ECO:0000256" key="9">
    <source>
        <dbReference type="ARBA" id="ARBA00023211"/>
    </source>
</evidence>
<dbReference type="CDD" id="cd21159">
    <property type="entry name" value="XendoU"/>
    <property type="match status" value="1"/>
</dbReference>
<keyword evidence="15" id="KW-1185">Reference proteome</keyword>
<keyword evidence="6 11" id="KW-0255">Endonuclease</keyword>
<sequence length="528" mass="58672">MKISLFVSIFVIFCVHSSHQQFGRQQQPNIHSLSYSDSDFNPLPPMRTTPTTTTTTTEEPEATTKKKGFFSGISGFFKGNKDKDKDKSTTTSTTTTTTKKPAVTSTSAPTTAKIATPPPLITTTTQKPIPTTAKAIVPQQPVTPKQNVPPTPSTTVKTTVKDDFPPLPGGRPQQTPTQPQRFSPPPIPTKKDDFPPLPSVTGRPQQPGVPTTSTPAVPNAWNVKPQIPTDKPVSFFSQPPPVITTTTRRPQVQTQGSRDSESKATDAELLTLSDSLFSKDIYNPFKFVIVNYQGRTQSSATTDEASQPLLQIDEKLYSVNTVEKMKLMFNNYEQDTSINEYVTPIERKEENDFIDAVLLTPVMRHAMNFLTQKGVVTADPATHKELLKTIWFGMYSRGHGKISSSGFEHVFMSEVKEGNVIGLHNYIYLTEQEKSRDVDYKGWLKKIDLGNKGQIAKIRFALNGLDKPSNSLFIGTSPELELALYTVCFEVRPDQECRMAYGGKDFNIVTHTFRYRGTNYIGSAYPEI</sequence>
<keyword evidence="10" id="KW-0456">Lyase</keyword>
<feature type="compositionally biased region" description="Basic and acidic residues" evidence="12">
    <location>
        <begin position="79"/>
        <end position="88"/>
    </location>
</feature>
<dbReference type="AlphaFoldDB" id="A0A9N9S6R2"/>
<feature type="chain" id="PRO_5040540873" description="EndoU domain-containing protein" evidence="11">
    <location>
        <begin position="21"/>
        <end position="528"/>
    </location>
</feature>
<feature type="compositionally biased region" description="Low complexity" evidence="12">
    <location>
        <begin position="170"/>
        <end position="181"/>
    </location>
</feature>
<proteinExistence type="inferred from homology"/>
<evidence type="ECO:0000256" key="1">
    <source>
        <dbReference type="ARBA" id="ARBA00001936"/>
    </source>
</evidence>
<feature type="signal peptide" evidence="11">
    <location>
        <begin position="1"/>
        <end position="20"/>
    </location>
</feature>
<dbReference type="PROSITE" id="PS51959">
    <property type="entry name" value="ENDOU"/>
    <property type="match status" value="1"/>
</dbReference>